<evidence type="ECO:0000259" key="1">
    <source>
        <dbReference type="PROSITE" id="PS50164"/>
    </source>
</evidence>
<accession>A0ABV1NZ18</accession>
<dbReference type="PROSITE" id="PS50164">
    <property type="entry name" value="GIY_YIG"/>
    <property type="match status" value="1"/>
</dbReference>
<keyword evidence="3" id="KW-1185">Reference proteome</keyword>
<protein>
    <submittedName>
        <fullName evidence="2">GIY-YIG nuclease family protein</fullName>
    </submittedName>
</protein>
<dbReference type="Pfam" id="PF01541">
    <property type="entry name" value="GIY-YIG"/>
    <property type="match status" value="1"/>
</dbReference>
<dbReference type="SUPFAM" id="SSF82771">
    <property type="entry name" value="GIY-YIG endonuclease"/>
    <property type="match status" value="1"/>
</dbReference>
<dbReference type="Proteomes" id="UP001482520">
    <property type="component" value="Unassembled WGS sequence"/>
</dbReference>
<organism evidence="2 3">
    <name type="scientific">Nocardioides kribbensis</name>
    <dbReference type="NCBI Taxonomy" id="305517"/>
    <lineage>
        <taxon>Bacteria</taxon>
        <taxon>Bacillati</taxon>
        <taxon>Actinomycetota</taxon>
        <taxon>Actinomycetes</taxon>
        <taxon>Propionibacteriales</taxon>
        <taxon>Nocardioidaceae</taxon>
        <taxon>Nocardioides</taxon>
    </lineage>
</organism>
<evidence type="ECO:0000313" key="3">
    <source>
        <dbReference type="Proteomes" id="UP001482520"/>
    </source>
</evidence>
<dbReference type="InterPro" id="IPR000305">
    <property type="entry name" value="GIY-YIG_endonuc"/>
</dbReference>
<dbReference type="RefSeq" id="WP_349804679.1">
    <property type="nucleotide sequence ID" value="NZ_JBEGDP010000010.1"/>
</dbReference>
<name>A0ABV1NZ18_9ACTN</name>
<proteinExistence type="predicted"/>
<dbReference type="InterPro" id="IPR035901">
    <property type="entry name" value="GIY-YIG_endonuc_sf"/>
</dbReference>
<reference evidence="2 3" key="1">
    <citation type="submission" date="2024-02" db="EMBL/GenBank/DDBJ databases">
        <title>Full genome sequence of Nocardioides kribbensis.</title>
        <authorList>
            <person name="Poletto B.L."/>
            <person name="Silva G."/>
            <person name="Galante D."/>
            <person name="Campos K.R."/>
            <person name="Santos M.B.N."/>
            <person name="Sacchi C.T."/>
        </authorList>
    </citation>
    <scope>NUCLEOTIDE SEQUENCE [LARGE SCALE GENOMIC DNA]</scope>
    <source>
        <strain evidence="2 3">O4R</strain>
    </source>
</reference>
<gene>
    <name evidence="2" type="ORF">V6R90_10770</name>
</gene>
<dbReference type="EMBL" id="JBEGDP010000010">
    <property type="protein sequence ID" value="MEQ7847763.1"/>
    <property type="molecule type" value="Genomic_DNA"/>
</dbReference>
<feature type="domain" description="GIY-YIG" evidence="1">
    <location>
        <begin position="6"/>
        <end position="85"/>
    </location>
</feature>
<dbReference type="CDD" id="cd00719">
    <property type="entry name" value="GIY-YIG_SF"/>
    <property type="match status" value="1"/>
</dbReference>
<comment type="caution">
    <text evidence="2">The sequence shown here is derived from an EMBL/GenBank/DDBJ whole genome shotgun (WGS) entry which is preliminary data.</text>
</comment>
<evidence type="ECO:0000313" key="2">
    <source>
        <dbReference type="EMBL" id="MEQ7847763.1"/>
    </source>
</evidence>
<sequence>MTETAITHTLYRFYDAAGNLLYVGQTISPSKRWRDHERKAPWYPNVATVKRQVFETAAEVDRAERDAIATESPIHNVMLNPNRRRSQAEVALRFTSGVYDIARRWSAVGIDPVDQADAGCDGDEYICECVECHEKRCLEIEHAYSSYEWHPAINAAISAAEEAYFNGHDLADWYYELNDAVMFGQLHILEESKRRPLPASAYVDGQEAHVDCPFCIQVHRHFLVPGQPLDKPVESGCGRFAGGMYVMHFDLLDAMDEQRHWADASTLKVAS</sequence>